<sequence>MFETQNRHESKEIAGLDQYARRQPYKGNSSGNSVEDKIKSILIKNTESYEGVGERMIQIVKEFLGLFQGLPQVEVDSVYESIIRILVEFIATQPFKTGIFAGVTALFSTSLTNDSPLSTHSNLTTRILELSIKRFTSDLSKSNYYSCQLILNFLTEMANFYIIDLSQLVSIYRAILNASLSLKKSRSNSSQKYLLSDHHSFILFTLIAYALPLIREEMRNSESENHNQALYHEILKDVTLFYDTYIVEYCNETQKVLLNFVVNDLKEIQSLENPFIKYWNSFLRWREQQSPRIMTILRFYRSSSISDYLSEILSPPKNFNFEEALSNLELGEINEYLSKQLVRFPSINTLEIGEFILLRTMDTINEIFVQSPYETARQLLKLPVTSSSYDLCLSITIWNYLLNPFYVCHISFINSLVINLAKLQSSFFVTNWTPIFILNMQSCKDLINENSPRSREMVDSELELGNESQKQNCTIEDSNNPMIGEMINHLIFPHIRTFSMGMLFRLKKHIVCVLSSNDIFQSTFFKESFWNNNKTEFLFNTEIHDQFLKGFLDSVLTGMSRIMLPQMLLSIPNENLSLRISKFPFLRRESSRVTIPTNFLKLKELNYLKEILVFKFTTKDEITERNNQIKQFLNSKLGKLNDQGENKDDLDEDLQVSKRYEERQFHREESKDEDVSQNNQDQDESSLKDTFKSSKKRRINSIHPQDQFTWTKDSLFDLLFISIVYQGSKSQSHIKRLFANYKTSILEWYEEERNNLTESNESDFNNTTMDCGQHYFSDQVSQISNGILSYELFRSSVEQLISNSGDSSTIERNSNLVNHPNIKTEIRLLSIIFTIWGGLLDENSGICLGFNFQKLKNLIATAIEEGIINPGLASISLACILTCIQSPTCLDISVNKSRYQIFFDLFELIFEILEGMRARESVSEHPVPEDSKESEMNDKEHQSGELNNNGLKKCVLALIYIFKAGSKACSYRRVDEKIQKLIEDSASEILLRFGSVLTGTEVIPGSELESTQGEYITQLLKELKNLSLEFVLNFNDPSLKLKLRWVSSSIVNRSL</sequence>
<organism evidence="2 3">
    <name type="scientific">Cryptosporidium meleagridis</name>
    <dbReference type="NCBI Taxonomy" id="93969"/>
    <lineage>
        <taxon>Eukaryota</taxon>
        <taxon>Sar</taxon>
        <taxon>Alveolata</taxon>
        <taxon>Apicomplexa</taxon>
        <taxon>Conoidasida</taxon>
        <taxon>Coccidia</taxon>
        <taxon>Eucoccidiorida</taxon>
        <taxon>Eimeriorina</taxon>
        <taxon>Cryptosporidiidae</taxon>
        <taxon>Cryptosporidium</taxon>
    </lineage>
</organism>
<feature type="compositionally biased region" description="Basic and acidic residues" evidence="1">
    <location>
        <begin position="663"/>
        <end position="674"/>
    </location>
</feature>
<keyword evidence="3" id="KW-1185">Reference proteome</keyword>
<comment type="caution">
    <text evidence="2">The sequence shown here is derived from an EMBL/GenBank/DDBJ whole genome shotgun (WGS) entry which is preliminary data.</text>
</comment>
<dbReference type="InterPro" id="IPR016024">
    <property type="entry name" value="ARM-type_fold"/>
</dbReference>
<dbReference type="GO" id="GO:0000339">
    <property type="term" value="F:RNA cap binding"/>
    <property type="evidence" value="ECO:0007669"/>
    <property type="project" value="InterPro"/>
</dbReference>
<dbReference type="GO" id="GO:0005846">
    <property type="term" value="C:nuclear cap binding complex"/>
    <property type="evidence" value="ECO:0007669"/>
    <property type="project" value="InterPro"/>
</dbReference>
<dbReference type="EMBL" id="JIBK01000002">
    <property type="protein sequence ID" value="POM82007.1"/>
    <property type="molecule type" value="Genomic_DNA"/>
</dbReference>
<dbReference type="PANTHER" id="PTHR12412:SF2">
    <property type="entry name" value="NUCLEAR CAP-BINDING PROTEIN SUBUNIT 1"/>
    <property type="match status" value="1"/>
</dbReference>
<dbReference type="GO" id="GO:0000184">
    <property type="term" value="P:nuclear-transcribed mRNA catabolic process, nonsense-mediated decay"/>
    <property type="evidence" value="ECO:0007669"/>
    <property type="project" value="TreeGrafter"/>
</dbReference>
<dbReference type="OrthoDB" id="338575at2759"/>
<accession>A0A2P4YW43</accession>
<dbReference type="SUPFAM" id="SSF48371">
    <property type="entry name" value="ARM repeat"/>
    <property type="match status" value="1"/>
</dbReference>
<protein>
    <submittedName>
        <fullName evidence="2">Uncharacterized protein</fullName>
    </submittedName>
</protein>
<feature type="compositionally biased region" description="Basic and acidic residues" evidence="1">
    <location>
        <begin position="921"/>
        <end position="943"/>
    </location>
</feature>
<reference evidence="2 3" key="1">
    <citation type="submission" date="2014-04" db="EMBL/GenBank/DDBJ databases">
        <title>Comparative Genomics of Cryptosporidium Species.</title>
        <authorList>
            <person name="Silva J.C."/>
            <person name="Su Q."/>
            <person name="Chalmers R."/>
            <person name="Chibucos M.C."/>
            <person name="Elwin K."/>
            <person name="Godinez A."/>
            <person name="Guo F."/>
            <person name="Huynh K."/>
            <person name="Orvis J."/>
            <person name="Ott S."/>
            <person name="Sadzewicz L."/>
            <person name="Sengamalay N."/>
            <person name="Shetty A."/>
            <person name="Sun M."/>
            <person name="Tallon L."/>
            <person name="Xiao L."/>
            <person name="Zhang H."/>
            <person name="Fraser C.M."/>
            <person name="Zhu G."/>
            <person name="Kissinger J."/>
            <person name="Widmer G."/>
        </authorList>
    </citation>
    <scope>NUCLEOTIDE SEQUENCE [LARGE SCALE GENOMIC DNA]</scope>
    <source>
        <strain evidence="2 3">UKMEL1</strain>
    </source>
</reference>
<dbReference type="GO" id="GO:0005634">
    <property type="term" value="C:nucleus"/>
    <property type="evidence" value="ECO:0007669"/>
    <property type="project" value="TreeGrafter"/>
</dbReference>
<dbReference type="GO" id="GO:0006406">
    <property type="term" value="P:mRNA export from nucleus"/>
    <property type="evidence" value="ECO:0007669"/>
    <property type="project" value="InterPro"/>
</dbReference>
<dbReference type="AlphaFoldDB" id="A0A2P4YW43"/>
<evidence type="ECO:0000313" key="2">
    <source>
        <dbReference type="EMBL" id="POM82007.1"/>
    </source>
</evidence>
<dbReference type="Gene3D" id="1.25.40.180">
    <property type="match status" value="1"/>
</dbReference>
<dbReference type="PANTHER" id="PTHR12412">
    <property type="entry name" value="CAP BINDING PROTEIN"/>
    <property type="match status" value="1"/>
</dbReference>
<gene>
    <name evidence="2" type="ORF">CmeUKMEL1_00240</name>
</gene>
<name>A0A2P4YW43_9CRYT</name>
<proteinExistence type="predicted"/>
<evidence type="ECO:0000313" key="3">
    <source>
        <dbReference type="Proteomes" id="UP000236928"/>
    </source>
</evidence>
<feature type="region of interest" description="Disordered" evidence="1">
    <location>
        <begin position="663"/>
        <end position="698"/>
    </location>
</feature>
<dbReference type="Proteomes" id="UP000236928">
    <property type="component" value="Unassembled WGS sequence"/>
</dbReference>
<dbReference type="GO" id="GO:0003729">
    <property type="term" value="F:mRNA binding"/>
    <property type="evidence" value="ECO:0007669"/>
    <property type="project" value="TreeGrafter"/>
</dbReference>
<feature type="region of interest" description="Disordered" evidence="1">
    <location>
        <begin position="921"/>
        <end position="945"/>
    </location>
</feature>
<dbReference type="InterPro" id="IPR027159">
    <property type="entry name" value="CBP80"/>
</dbReference>
<dbReference type="VEuPathDB" id="CryptoDB:CmeUKMEL1_00240"/>
<evidence type="ECO:0000256" key="1">
    <source>
        <dbReference type="SAM" id="MobiDB-lite"/>
    </source>
</evidence>